<feature type="chain" id="PRO_5045761556" evidence="1">
    <location>
        <begin position="20"/>
        <end position="716"/>
    </location>
</feature>
<proteinExistence type="predicted"/>
<reference evidence="2 3" key="1">
    <citation type="submission" date="2023-05" db="EMBL/GenBank/DDBJ databases">
        <title>Genome sequence of Pinibacter sp. MAH-24.</title>
        <authorList>
            <person name="Huq M.A."/>
        </authorList>
    </citation>
    <scope>NUCLEOTIDE SEQUENCE [LARGE SCALE GENOMIC DNA]</scope>
    <source>
        <strain evidence="2 3">MAH-24</strain>
    </source>
</reference>
<feature type="signal peptide" evidence="1">
    <location>
        <begin position="1"/>
        <end position="19"/>
    </location>
</feature>
<organism evidence="2 3">
    <name type="scientific">Pinibacter soli</name>
    <dbReference type="NCBI Taxonomy" id="3044211"/>
    <lineage>
        <taxon>Bacteria</taxon>
        <taxon>Pseudomonadati</taxon>
        <taxon>Bacteroidota</taxon>
        <taxon>Chitinophagia</taxon>
        <taxon>Chitinophagales</taxon>
        <taxon>Chitinophagaceae</taxon>
        <taxon>Pinibacter</taxon>
    </lineage>
</organism>
<accession>A0ABT6RHR0</accession>
<evidence type="ECO:0000313" key="2">
    <source>
        <dbReference type="EMBL" id="MDI3321389.1"/>
    </source>
</evidence>
<sequence length="716" mass="79883">MRYLLKALIVAVLSMSLSAGVNALQAQKEMQPLGIRLASRTNAFKEMIAIGNAYQSTDLLSYNVAYDFADSAALSTSLEHKEGQYKMFDKMFWGIVDSSMEYLQGNQYYISIDHDSKNIYISNKLNYSRALNIPLLDSIYNESTLQDLILKNAGGIYKKLTIQYLPNMPYKQVEMVYDSTTHLLKSIAYYYNTIYYPDQNTLCDNMQNQLIVPSTGTTMPVSITPALLIKTYKNFIAEFPGHTKGATVHMFVPGSQGSAYNSVKNYRHNDVYALMQEPGNFSYTYSLAVSKAKGGPNNMDEFTATPNLVTDSITPPPPASKVNLLGAPAGNWVDSTMNGLQLFEWYMNEHLALNYKAEVYAEWLVNTCNYKLYQLPWSNDIAIVSDTLQNIWNQFANQYPSNQLSITETINVPIVNSMLIKSDMPTVVANEDGIVAGTWTNGTWFVQRAGATFDLSMLAKNATINSATLNLYANNYYGLFASQFRYVSQYPFMQIQPVRGIYVAGKTTFELQPEVNTNITAVNLPSLSNTQISSESSDDFWSEQNYYGQKITGLIASMYTTINNTGINYPVQYRMNDEGYVYKIMQFGGISCSNPAKRPSLNISYTAARWDVFTAFVNNTLKLNLSNDQVKDIYKYAGKLEINNDCTVASAGIGCGGASVGRPITGVTTITLNQTNATENDLPYFGESKFIYKVGDAFYPTAAYSGYKIIPVLNNN</sequence>
<name>A0ABT6RHR0_9BACT</name>
<evidence type="ECO:0000256" key="1">
    <source>
        <dbReference type="SAM" id="SignalP"/>
    </source>
</evidence>
<keyword evidence="3" id="KW-1185">Reference proteome</keyword>
<gene>
    <name evidence="2" type="ORF">QJ048_16460</name>
</gene>
<evidence type="ECO:0000313" key="3">
    <source>
        <dbReference type="Proteomes" id="UP001226434"/>
    </source>
</evidence>
<comment type="caution">
    <text evidence="2">The sequence shown here is derived from an EMBL/GenBank/DDBJ whole genome shotgun (WGS) entry which is preliminary data.</text>
</comment>
<dbReference type="EMBL" id="JASBRG010000007">
    <property type="protein sequence ID" value="MDI3321389.1"/>
    <property type="molecule type" value="Genomic_DNA"/>
</dbReference>
<protein>
    <submittedName>
        <fullName evidence="2">Uncharacterized protein</fullName>
    </submittedName>
</protein>
<dbReference type="Proteomes" id="UP001226434">
    <property type="component" value="Unassembled WGS sequence"/>
</dbReference>
<dbReference type="RefSeq" id="WP_282335497.1">
    <property type="nucleotide sequence ID" value="NZ_JASBRG010000007.1"/>
</dbReference>
<keyword evidence="1" id="KW-0732">Signal</keyword>